<keyword evidence="4" id="KW-0547">Nucleotide-binding</keyword>
<keyword evidence="1" id="KW-0808">Transferase</keyword>
<evidence type="ECO:0000313" key="4">
    <source>
        <dbReference type="EMBL" id="MDF2261145.1"/>
    </source>
</evidence>
<evidence type="ECO:0000259" key="3">
    <source>
        <dbReference type="Pfam" id="PF13581"/>
    </source>
</evidence>
<feature type="domain" description="Histidine kinase/HSP90-like ATPase" evidence="3">
    <location>
        <begin position="28"/>
        <end position="149"/>
    </location>
</feature>
<evidence type="ECO:0000256" key="1">
    <source>
        <dbReference type="ARBA" id="ARBA00022527"/>
    </source>
</evidence>
<feature type="region of interest" description="Disordered" evidence="2">
    <location>
        <begin position="137"/>
        <end position="159"/>
    </location>
</feature>
<evidence type="ECO:0000313" key="5">
    <source>
        <dbReference type="Proteomes" id="UP001220022"/>
    </source>
</evidence>
<dbReference type="PANTHER" id="PTHR35526:SF3">
    <property type="entry name" value="ANTI-SIGMA-F FACTOR RSBW"/>
    <property type="match status" value="1"/>
</dbReference>
<gene>
    <name evidence="4" type="ORF">P2L57_37135</name>
</gene>
<dbReference type="EMBL" id="JARHTQ010000048">
    <property type="protein sequence ID" value="MDF2261145.1"/>
    <property type="molecule type" value="Genomic_DNA"/>
</dbReference>
<protein>
    <submittedName>
        <fullName evidence="4">ATP-binding protein</fullName>
    </submittedName>
</protein>
<dbReference type="RefSeq" id="WP_275822452.1">
    <property type="nucleotide sequence ID" value="NZ_BAAANM010000044.1"/>
</dbReference>
<keyword evidence="1" id="KW-0723">Serine/threonine-protein kinase</keyword>
<evidence type="ECO:0000256" key="2">
    <source>
        <dbReference type="SAM" id="MobiDB-lite"/>
    </source>
</evidence>
<name>A0ABT5ZBC8_9ACTN</name>
<comment type="caution">
    <text evidence="4">The sequence shown here is derived from an EMBL/GenBank/DDBJ whole genome shotgun (WGS) entry which is preliminary data.</text>
</comment>
<dbReference type="Gene3D" id="3.30.565.10">
    <property type="entry name" value="Histidine kinase-like ATPase, C-terminal domain"/>
    <property type="match status" value="1"/>
</dbReference>
<keyword evidence="4" id="KW-0067">ATP-binding</keyword>
<dbReference type="GO" id="GO:0005524">
    <property type="term" value="F:ATP binding"/>
    <property type="evidence" value="ECO:0007669"/>
    <property type="project" value="UniProtKB-KW"/>
</dbReference>
<dbReference type="InterPro" id="IPR003594">
    <property type="entry name" value="HATPase_dom"/>
</dbReference>
<dbReference type="InterPro" id="IPR036890">
    <property type="entry name" value="HATPase_C_sf"/>
</dbReference>
<keyword evidence="1" id="KW-0418">Kinase</keyword>
<dbReference type="SUPFAM" id="SSF55874">
    <property type="entry name" value="ATPase domain of HSP90 chaperone/DNA topoisomerase II/histidine kinase"/>
    <property type="match status" value="1"/>
</dbReference>
<sequence>MTAVAECAVPPHTEVASASLELQAVLPAARQARTFTRECLHLWDEGEELIEAAVLIVCELATNAIRHGAALLLAERGRGREPDSMITLTLALQPDVLHIEMRDGSEVLPVQRAAGHGDDCGRGLMIIAALAESWTSGRDPGGGKWVRARLPRTTGAHAV</sequence>
<accession>A0ABT5ZBC8</accession>
<dbReference type="Proteomes" id="UP001220022">
    <property type="component" value="Unassembled WGS sequence"/>
</dbReference>
<keyword evidence="5" id="KW-1185">Reference proteome</keyword>
<dbReference type="Pfam" id="PF13581">
    <property type="entry name" value="HATPase_c_2"/>
    <property type="match status" value="1"/>
</dbReference>
<reference evidence="4 5" key="1">
    <citation type="submission" date="2023-03" db="EMBL/GenBank/DDBJ databases">
        <title>Draft genome sequence of type strain Streptomyces ferralitis JCM 14344.</title>
        <authorList>
            <person name="Klaysubun C."/>
            <person name="Duangmal K."/>
        </authorList>
    </citation>
    <scope>NUCLEOTIDE SEQUENCE [LARGE SCALE GENOMIC DNA]</scope>
    <source>
        <strain evidence="4 5">JCM 14344</strain>
    </source>
</reference>
<organism evidence="4 5">
    <name type="scientific">Streptantibioticus ferralitis</name>
    <dbReference type="NCBI Taxonomy" id="236510"/>
    <lineage>
        <taxon>Bacteria</taxon>
        <taxon>Bacillati</taxon>
        <taxon>Actinomycetota</taxon>
        <taxon>Actinomycetes</taxon>
        <taxon>Kitasatosporales</taxon>
        <taxon>Streptomycetaceae</taxon>
        <taxon>Streptantibioticus</taxon>
    </lineage>
</organism>
<proteinExistence type="predicted"/>
<dbReference type="InterPro" id="IPR050267">
    <property type="entry name" value="Anti-sigma-factor_SerPK"/>
</dbReference>
<dbReference type="CDD" id="cd16936">
    <property type="entry name" value="HATPase_RsbW-like"/>
    <property type="match status" value="1"/>
</dbReference>
<dbReference type="PANTHER" id="PTHR35526">
    <property type="entry name" value="ANTI-SIGMA-F FACTOR RSBW-RELATED"/>
    <property type="match status" value="1"/>
</dbReference>